<dbReference type="InterPro" id="IPR050090">
    <property type="entry name" value="Tyrosine_recombinase_XerCD"/>
</dbReference>
<sequence>MKVVQPIRDPKKVNAMLQYLKSINERDYMLFYIGISAGLRISDMLQLRKEDVQYAHIDIVEKKTNKPKRFTFPPYIRKDVQRYIQGLSEGEYLFKSRQGDNRPIDRSTAYRILRKAAEECGIREIGTHTLRKTFGYHFYLKSKDIVALQALFNHSSPETTLRYVGINQDVLDKAIDNF</sequence>
<dbReference type="InterPro" id="IPR011010">
    <property type="entry name" value="DNA_brk_join_enz"/>
</dbReference>
<organism evidence="3 4">
    <name type="scientific">Lysinibacillus agricola</name>
    <dbReference type="NCBI Taxonomy" id="2590012"/>
    <lineage>
        <taxon>Bacteria</taxon>
        <taxon>Bacillati</taxon>
        <taxon>Bacillota</taxon>
        <taxon>Bacilli</taxon>
        <taxon>Bacillales</taxon>
        <taxon>Bacillaceae</taxon>
        <taxon>Lysinibacillus</taxon>
    </lineage>
</organism>
<dbReference type="InterPro" id="IPR002104">
    <property type="entry name" value="Integrase_catalytic"/>
</dbReference>
<dbReference type="EMBL" id="CP067341">
    <property type="protein sequence ID" value="QQP14657.1"/>
    <property type="molecule type" value="Genomic_DNA"/>
</dbReference>
<keyword evidence="1" id="KW-0233">DNA recombination</keyword>
<protein>
    <submittedName>
        <fullName evidence="3">Site-specific integrase</fullName>
    </submittedName>
</protein>
<evidence type="ECO:0000313" key="4">
    <source>
        <dbReference type="Proteomes" id="UP000596049"/>
    </source>
</evidence>
<dbReference type="PROSITE" id="PS51898">
    <property type="entry name" value="TYR_RECOMBINASE"/>
    <property type="match status" value="1"/>
</dbReference>
<gene>
    <name evidence="3" type="ORF">FJQ98_12000</name>
</gene>
<proteinExistence type="predicted"/>
<feature type="domain" description="Tyr recombinase" evidence="2">
    <location>
        <begin position="2"/>
        <end position="176"/>
    </location>
</feature>
<dbReference type="CDD" id="cd01192">
    <property type="entry name" value="INT_C_like_3"/>
    <property type="match status" value="1"/>
</dbReference>
<accession>A0ABX7AZG5</accession>
<dbReference type="Proteomes" id="UP000596049">
    <property type="component" value="Chromosome"/>
</dbReference>
<dbReference type="Pfam" id="PF00589">
    <property type="entry name" value="Phage_integrase"/>
    <property type="match status" value="1"/>
</dbReference>
<dbReference type="RefSeq" id="WP_053596559.1">
    <property type="nucleotide sequence ID" value="NZ_CP067341.1"/>
</dbReference>
<reference evidence="3 4" key="1">
    <citation type="submission" date="2020-01" db="EMBL/GenBank/DDBJ databases">
        <authorList>
            <person name="Liu G."/>
            <person name="Liu B."/>
        </authorList>
    </citation>
    <scope>NUCLEOTIDE SEQUENCE [LARGE SCALE GENOMIC DNA]</scope>
    <source>
        <strain evidence="3 4">FJAT-51161</strain>
    </source>
</reference>
<dbReference type="SUPFAM" id="SSF56349">
    <property type="entry name" value="DNA breaking-rejoining enzymes"/>
    <property type="match status" value="1"/>
</dbReference>
<dbReference type="InterPro" id="IPR013762">
    <property type="entry name" value="Integrase-like_cat_sf"/>
</dbReference>
<dbReference type="PANTHER" id="PTHR30349:SF82">
    <property type="entry name" value="INTEGRASE_RECOMBINASE YOEC-RELATED"/>
    <property type="match status" value="1"/>
</dbReference>
<keyword evidence="4" id="KW-1185">Reference proteome</keyword>
<evidence type="ECO:0000313" key="3">
    <source>
        <dbReference type="EMBL" id="QQP14657.1"/>
    </source>
</evidence>
<dbReference type="Gene3D" id="1.10.443.10">
    <property type="entry name" value="Intergrase catalytic core"/>
    <property type="match status" value="1"/>
</dbReference>
<name>A0ABX7AZG5_9BACI</name>
<evidence type="ECO:0000259" key="2">
    <source>
        <dbReference type="PROSITE" id="PS51898"/>
    </source>
</evidence>
<dbReference type="PANTHER" id="PTHR30349">
    <property type="entry name" value="PHAGE INTEGRASE-RELATED"/>
    <property type="match status" value="1"/>
</dbReference>
<evidence type="ECO:0000256" key="1">
    <source>
        <dbReference type="ARBA" id="ARBA00023172"/>
    </source>
</evidence>